<feature type="compositionally biased region" description="Polar residues" evidence="4">
    <location>
        <begin position="563"/>
        <end position="581"/>
    </location>
</feature>
<dbReference type="Pfam" id="PF03221">
    <property type="entry name" value="HTH_Tnp_Tc5"/>
    <property type="match status" value="1"/>
</dbReference>
<feature type="region of interest" description="Disordered" evidence="4">
    <location>
        <begin position="547"/>
        <end position="581"/>
    </location>
</feature>
<dbReference type="Gene3D" id="1.10.10.60">
    <property type="entry name" value="Homeodomain-like"/>
    <property type="match status" value="2"/>
</dbReference>
<dbReference type="SMART" id="SM00674">
    <property type="entry name" value="CENPB"/>
    <property type="match status" value="1"/>
</dbReference>
<dbReference type="Pfam" id="PF04218">
    <property type="entry name" value="CENP-B_N"/>
    <property type="match status" value="1"/>
</dbReference>
<evidence type="ECO:0000256" key="3">
    <source>
        <dbReference type="ARBA" id="ARBA00023242"/>
    </source>
</evidence>
<dbReference type="InterPro" id="IPR009057">
    <property type="entry name" value="Homeodomain-like_sf"/>
</dbReference>
<name>A0A1B6ML08_9HEMI</name>
<accession>A0A1B6ML08</accession>
<dbReference type="InterPro" id="IPR007889">
    <property type="entry name" value="HTH_Psq"/>
</dbReference>
<evidence type="ECO:0000256" key="2">
    <source>
        <dbReference type="ARBA" id="ARBA00023125"/>
    </source>
</evidence>
<feature type="domain" description="HTH CENPB-type" evidence="5">
    <location>
        <begin position="77"/>
        <end position="151"/>
    </location>
</feature>
<dbReference type="EMBL" id="GEBQ01003418">
    <property type="protein sequence ID" value="JAT36559.1"/>
    <property type="molecule type" value="Transcribed_RNA"/>
</dbReference>
<dbReference type="InterPro" id="IPR050863">
    <property type="entry name" value="CenT-Element_Derived"/>
</dbReference>
<evidence type="ECO:0000256" key="4">
    <source>
        <dbReference type="SAM" id="MobiDB-lite"/>
    </source>
</evidence>
<organism evidence="6">
    <name type="scientific">Graphocephala atropunctata</name>
    <dbReference type="NCBI Taxonomy" id="36148"/>
    <lineage>
        <taxon>Eukaryota</taxon>
        <taxon>Metazoa</taxon>
        <taxon>Ecdysozoa</taxon>
        <taxon>Arthropoda</taxon>
        <taxon>Hexapoda</taxon>
        <taxon>Insecta</taxon>
        <taxon>Pterygota</taxon>
        <taxon>Neoptera</taxon>
        <taxon>Paraneoptera</taxon>
        <taxon>Hemiptera</taxon>
        <taxon>Auchenorrhyncha</taxon>
        <taxon>Membracoidea</taxon>
        <taxon>Cicadellidae</taxon>
        <taxon>Cicadellinae</taxon>
        <taxon>Cicadellini</taxon>
        <taxon>Graphocephala</taxon>
    </lineage>
</organism>
<dbReference type="InterPro" id="IPR004875">
    <property type="entry name" value="DDE_SF_endonuclease_dom"/>
</dbReference>
<sequence length="581" mass="65889">MYSKSQTSASKTAKRKHVTLTIHQKLDIIKRLEKSENRNNIIAEFNISSSTIYDIKKQKQQLEKFVSESASVKSLDIRQTLKKPKLETLDSALYKWFSAKRAEGKPVTGPMIIEKAKFFHTELGLPNDDMLSFSKGWLHNFKIRHGIRKLDVSGEIRSADEAAANEYKITFQNLINDHNLSPSQIYNADETGLLWRCLPNSTLAGAEESSAKGFKKNKDRLTVLVCGNASGDHRLIPFVIGKFKKPRPLKNITNLPVIYSAQSNAWMTADLFKDWFFCHFVPAVKENFEKLGLPQDSKAVLVLDNCRAHPKASDLVSGNIFCTYLPANVTPLIQPMDQGVIQNFKCMYRGMFIQRLLGSDCSVKEFQRQYNIKDAIFAAAVAWNNVKNETLHKAWRKLYPQLFAENQSEEGENEFSTEHSHILNSVNSDPNHPLSHLSNEEINEWMEVDKDLHTQEDLTDEVIIQSVLNPQEPLEESDSDAEAESTHITWKEASEALDKFVKFAESSRFYDTAEVMNLHIIKNSFCQKRAKSKKQIDIATMFRRAQKKTQFTPSSGDAGPSCSVPTTSTVFESMSIESDSD</sequence>
<dbReference type="SUPFAM" id="SSF46689">
    <property type="entry name" value="Homeodomain-like"/>
    <property type="match status" value="2"/>
</dbReference>
<dbReference type="PROSITE" id="PS51253">
    <property type="entry name" value="HTH_CENPB"/>
    <property type="match status" value="1"/>
</dbReference>
<dbReference type="Pfam" id="PF03184">
    <property type="entry name" value="DDE_1"/>
    <property type="match status" value="1"/>
</dbReference>
<dbReference type="PANTHER" id="PTHR19303:SF11">
    <property type="entry name" value="JERKY PROTEIN HOMOLOG"/>
    <property type="match status" value="1"/>
</dbReference>
<gene>
    <name evidence="6" type="ORF">g.4336</name>
</gene>
<protein>
    <recommendedName>
        <fullName evidence="5">HTH CENPB-type domain-containing protein</fullName>
    </recommendedName>
</protein>
<keyword evidence="2" id="KW-0238">DNA-binding</keyword>
<dbReference type="GO" id="GO:0005634">
    <property type="term" value="C:nucleus"/>
    <property type="evidence" value="ECO:0007669"/>
    <property type="project" value="UniProtKB-SubCell"/>
</dbReference>
<evidence type="ECO:0000259" key="5">
    <source>
        <dbReference type="PROSITE" id="PS51253"/>
    </source>
</evidence>
<dbReference type="InterPro" id="IPR006600">
    <property type="entry name" value="HTH_CenpB_DNA-bd_dom"/>
</dbReference>
<proteinExistence type="predicted"/>
<evidence type="ECO:0000256" key="1">
    <source>
        <dbReference type="ARBA" id="ARBA00004123"/>
    </source>
</evidence>
<dbReference type="GO" id="GO:0003677">
    <property type="term" value="F:DNA binding"/>
    <property type="evidence" value="ECO:0007669"/>
    <property type="project" value="UniProtKB-KW"/>
</dbReference>
<keyword evidence="3" id="KW-0539">Nucleus</keyword>
<dbReference type="PANTHER" id="PTHR19303">
    <property type="entry name" value="TRANSPOSON"/>
    <property type="match status" value="1"/>
</dbReference>
<evidence type="ECO:0000313" key="6">
    <source>
        <dbReference type="EMBL" id="JAT36559.1"/>
    </source>
</evidence>
<reference evidence="6" key="1">
    <citation type="submission" date="2015-11" db="EMBL/GenBank/DDBJ databases">
        <title>De novo transcriptome assembly of four potential Pierce s Disease insect vectors from Arizona vineyards.</title>
        <authorList>
            <person name="Tassone E.E."/>
        </authorList>
    </citation>
    <scope>NUCLEOTIDE SEQUENCE</scope>
</reference>
<comment type="subcellular location">
    <subcellularLocation>
        <location evidence="1">Nucleus</location>
    </subcellularLocation>
</comment>
<dbReference type="AlphaFoldDB" id="A0A1B6ML08"/>